<organism evidence="3 4">
    <name type="scientific">Algoriphagus namhaensis</name>
    <dbReference type="NCBI Taxonomy" id="915353"/>
    <lineage>
        <taxon>Bacteria</taxon>
        <taxon>Pseudomonadati</taxon>
        <taxon>Bacteroidota</taxon>
        <taxon>Cytophagia</taxon>
        <taxon>Cytophagales</taxon>
        <taxon>Cyclobacteriaceae</taxon>
        <taxon>Algoriphagus</taxon>
    </lineage>
</organism>
<keyword evidence="4" id="KW-1185">Reference proteome</keyword>
<evidence type="ECO:0000313" key="4">
    <source>
        <dbReference type="Proteomes" id="UP001595805"/>
    </source>
</evidence>
<dbReference type="Proteomes" id="UP001595805">
    <property type="component" value="Unassembled WGS sequence"/>
</dbReference>
<evidence type="ECO:0000256" key="1">
    <source>
        <dbReference type="SAM" id="Coils"/>
    </source>
</evidence>
<gene>
    <name evidence="3" type="ORF">ACFOSV_10825</name>
</gene>
<sequence length="135" mass="15193">MKKLGILIGCLLISFASMAGEGDSKTFLFLFKQKELKALKLSLKDLESQFAAFKTKSYGGNSELALFIETPDGNFDACFIGQFLIRNEKKVNIKLEDIAFRMIDLSETQELKNQLLLAHEESLQKKKGDKNAQKP</sequence>
<evidence type="ECO:0008006" key="5">
    <source>
        <dbReference type="Google" id="ProtNLM"/>
    </source>
</evidence>
<keyword evidence="2" id="KW-0732">Signal</keyword>
<dbReference type="RefSeq" id="WP_377906031.1">
    <property type="nucleotide sequence ID" value="NZ_JBHRZS010000007.1"/>
</dbReference>
<protein>
    <recommendedName>
        <fullName evidence="5">DUF4252 domain-containing protein</fullName>
    </recommendedName>
</protein>
<reference evidence="4" key="1">
    <citation type="journal article" date="2019" name="Int. J. Syst. Evol. Microbiol.">
        <title>The Global Catalogue of Microorganisms (GCM) 10K type strain sequencing project: providing services to taxonomists for standard genome sequencing and annotation.</title>
        <authorList>
            <consortium name="The Broad Institute Genomics Platform"/>
            <consortium name="The Broad Institute Genome Sequencing Center for Infectious Disease"/>
            <person name="Wu L."/>
            <person name="Ma J."/>
        </authorList>
    </citation>
    <scope>NUCLEOTIDE SEQUENCE [LARGE SCALE GENOMIC DNA]</scope>
    <source>
        <strain evidence="4">CCUG 60523</strain>
    </source>
</reference>
<accession>A0ABV8ASV0</accession>
<comment type="caution">
    <text evidence="3">The sequence shown here is derived from an EMBL/GenBank/DDBJ whole genome shotgun (WGS) entry which is preliminary data.</text>
</comment>
<feature type="chain" id="PRO_5045966521" description="DUF4252 domain-containing protein" evidence="2">
    <location>
        <begin position="20"/>
        <end position="135"/>
    </location>
</feature>
<dbReference type="EMBL" id="JBHRZS010000007">
    <property type="protein sequence ID" value="MFC3880675.1"/>
    <property type="molecule type" value="Genomic_DNA"/>
</dbReference>
<feature type="signal peptide" evidence="2">
    <location>
        <begin position="1"/>
        <end position="19"/>
    </location>
</feature>
<proteinExistence type="predicted"/>
<evidence type="ECO:0000256" key="2">
    <source>
        <dbReference type="SAM" id="SignalP"/>
    </source>
</evidence>
<keyword evidence="1" id="KW-0175">Coiled coil</keyword>
<name>A0ABV8ASV0_9BACT</name>
<evidence type="ECO:0000313" key="3">
    <source>
        <dbReference type="EMBL" id="MFC3880675.1"/>
    </source>
</evidence>
<feature type="coiled-coil region" evidence="1">
    <location>
        <begin position="29"/>
        <end position="56"/>
    </location>
</feature>